<dbReference type="EMBL" id="CH408035">
    <property type="protein sequence ID" value="EAQ83655.1"/>
    <property type="molecule type" value="Genomic_DNA"/>
</dbReference>
<dbReference type="STRING" id="306901.Q2GPP5"/>
<protein>
    <recommendedName>
        <fullName evidence="2">DUF7708 domain-containing protein</fullName>
    </recommendedName>
</protein>
<dbReference type="OrthoDB" id="61900at2759"/>
<evidence type="ECO:0000256" key="1">
    <source>
        <dbReference type="SAM" id="MobiDB-lite"/>
    </source>
</evidence>
<evidence type="ECO:0000313" key="4">
    <source>
        <dbReference type="Proteomes" id="UP000001056"/>
    </source>
</evidence>
<dbReference type="VEuPathDB" id="FungiDB:CHGG_10059"/>
<dbReference type="InParanoid" id="Q2GPP5"/>
<dbReference type="Proteomes" id="UP000001056">
    <property type="component" value="Unassembled WGS sequence"/>
</dbReference>
<feature type="domain" description="DUF7708" evidence="2">
    <location>
        <begin position="26"/>
        <end position="131"/>
    </location>
</feature>
<dbReference type="HOGENOM" id="CLU_035524_0_0_1"/>
<sequence length="447" mass="49072">MARETVHKDHPLQRHPRRARPAPPRSVVNHEALASCVAKSLTRIADTLASVEITAVLYPTEQMKLALAEIYAHMIRFFLRAQDWLTESSWMRALHSVTHPKELRYDDILQDITAATTHFQRLAVAASQAEQRDIHPRLKQQLTAAAGHQQINASAMYNTNTALTDLQFSSILNSLSNPPLDDPDKVLQQATFLRSRAALHRKATHDAFWLHPRFQTWSESSSSNLVMVQGTFSGRSAMRACLIDAIDAIRQANATALWALKTSDPAAVAPHSGASISSVELLKYLTAQALRLGGPPSTTTERTLALSCARFQTARGEREWIGLLAGSLASMGSKHVFIVVDVELLGREAAAGIAQCNETRGSSSDRFTLPESLKELFAQVKARAPGIVVKVLLVSYGSPLFRAISDVYREDVLLAGRPRPQRSRAAGRAAHGGLGIRRGQLRRKLGL</sequence>
<evidence type="ECO:0000313" key="3">
    <source>
        <dbReference type="EMBL" id="EAQ83655.1"/>
    </source>
</evidence>
<dbReference type="Pfam" id="PF24809">
    <property type="entry name" value="DUF7708"/>
    <property type="match status" value="1"/>
</dbReference>
<dbReference type="eggNOG" id="ENOG502SH5A">
    <property type="taxonomic scope" value="Eukaryota"/>
</dbReference>
<feature type="region of interest" description="Disordered" evidence="1">
    <location>
        <begin position="1"/>
        <end position="26"/>
    </location>
</feature>
<name>Q2GPP5_CHAGB</name>
<keyword evidence="4" id="KW-1185">Reference proteome</keyword>
<feature type="compositionally biased region" description="Basic and acidic residues" evidence="1">
    <location>
        <begin position="1"/>
        <end position="12"/>
    </location>
</feature>
<reference evidence="4" key="1">
    <citation type="journal article" date="2015" name="Genome Announc.">
        <title>Draft genome sequence of the cellulolytic fungus Chaetomium globosum.</title>
        <authorList>
            <person name="Cuomo C.A."/>
            <person name="Untereiner W.A."/>
            <person name="Ma L.-J."/>
            <person name="Grabherr M."/>
            <person name="Birren B.W."/>
        </authorList>
    </citation>
    <scope>NUCLEOTIDE SEQUENCE [LARGE SCALE GENOMIC DNA]</scope>
    <source>
        <strain evidence="4">ATCC 6205 / CBS 148.51 / DSM 1962 / NBRC 6347 / NRRL 1970</strain>
    </source>
</reference>
<dbReference type="OMA" id="YAHIIQF"/>
<evidence type="ECO:0000259" key="2">
    <source>
        <dbReference type="Pfam" id="PF24809"/>
    </source>
</evidence>
<dbReference type="GeneID" id="4396040"/>
<organism evidence="3 4">
    <name type="scientific">Chaetomium globosum (strain ATCC 6205 / CBS 148.51 / DSM 1962 / NBRC 6347 / NRRL 1970)</name>
    <name type="common">Soil fungus</name>
    <dbReference type="NCBI Taxonomy" id="306901"/>
    <lineage>
        <taxon>Eukaryota</taxon>
        <taxon>Fungi</taxon>
        <taxon>Dikarya</taxon>
        <taxon>Ascomycota</taxon>
        <taxon>Pezizomycotina</taxon>
        <taxon>Sordariomycetes</taxon>
        <taxon>Sordariomycetidae</taxon>
        <taxon>Sordariales</taxon>
        <taxon>Chaetomiaceae</taxon>
        <taxon>Chaetomium</taxon>
    </lineage>
</organism>
<gene>
    <name evidence="3" type="ORF">CHGG_10059</name>
</gene>
<dbReference type="AlphaFoldDB" id="Q2GPP5"/>
<accession>Q2GPP5</accession>
<dbReference type="InterPro" id="IPR056125">
    <property type="entry name" value="DUF7708"/>
</dbReference>
<proteinExistence type="predicted"/>
<dbReference type="RefSeq" id="XP_001227986.1">
    <property type="nucleotide sequence ID" value="XM_001227985.1"/>
</dbReference>